<dbReference type="PRINTS" id="PR00411">
    <property type="entry name" value="PNDRDTASEI"/>
</dbReference>
<dbReference type="InterPro" id="IPR036188">
    <property type="entry name" value="FAD/NAD-bd_sf"/>
</dbReference>
<evidence type="ECO:0000313" key="3">
    <source>
        <dbReference type="EMBL" id="MFB9232935.1"/>
    </source>
</evidence>
<dbReference type="GO" id="GO:0016491">
    <property type="term" value="F:oxidoreductase activity"/>
    <property type="evidence" value="ECO:0007669"/>
    <property type="project" value="UniProtKB-KW"/>
</dbReference>
<reference evidence="3 4" key="1">
    <citation type="submission" date="2024-09" db="EMBL/GenBank/DDBJ databases">
        <authorList>
            <person name="Sun Q."/>
            <person name="Mori K."/>
        </authorList>
    </citation>
    <scope>NUCLEOTIDE SEQUENCE [LARGE SCALE GENOMIC DNA]</scope>
    <source>
        <strain evidence="3 4">CECT 8726</strain>
    </source>
</reference>
<dbReference type="InterPro" id="IPR006076">
    <property type="entry name" value="FAD-dep_OxRdtase"/>
</dbReference>
<evidence type="ECO:0000313" key="4">
    <source>
        <dbReference type="Proteomes" id="UP001589683"/>
    </source>
</evidence>
<keyword evidence="4" id="KW-1185">Reference proteome</keyword>
<dbReference type="Proteomes" id="UP001589683">
    <property type="component" value="Unassembled WGS sequence"/>
</dbReference>
<dbReference type="EMBL" id="JBHMEA010000044">
    <property type="protein sequence ID" value="MFB9232935.1"/>
    <property type="molecule type" value="Genomic_DNA"/>
</dbReference>
<feature type="domain" description="FAD dependent oxidoreductase" evidence="2">
    <location>
        <begin position="35"/>
        <end position="385"/>
    </location>
</feature>
<name>A0ABV5JHJ4_9RHOB</name>
<dbReference type="PANTHER" id="PTHR13847:SF281">
    <property type="entry name" value="FAD DEPENDENT OXIDOREDUCTASE DOMAIN-CONTAINING PROTEIN"/>
    <property type="match status" value="1"/>
</dbReference>
<dbReference type="Pfam" id="PF01266">
    <property type="entry name" value="DAO"/>
    <property type="match status" value="1"/>
</dbReference>
<dbReference type="RefSeq" id="WP_213887062.1">
    <property type="nucleotide sequence ID" value="NZ_JAGFNU010000001.1"/>
</dbReference>
<dbReference type="Gene3D" id="3.50.50.60">
    <property type="entry name" value="FAD/NAD(P)-binding domain"/>
    <property type="match status" value="1"/>
</dbReference>
<dbReference type="SUPFAM" id="SSF51905">
    <property type="entry name" value="FAD/NAD(P)-binding domain"/>
    <property type="match status" value="1"/>
</dbReference>
<dbReference type="PANTHER" id="PTHR13847">
    <property type="entry name" value="SARCOSINE DEHYDROGENASE-RELATED"/>
    <property type="match status" value="1"/>
</dbReference>
<evidence type="ECO:0000256" key="1">
    <source>
        <dbReference type="ARBA" id="ARBA00023002"/>
    </source>
</evidence>
<gene>
    <name evidence="3" type="ORF">ACFFUT_14170</name>
</gene>
<comment type="caution">
    <text evidence="3">The sequence shown here is derived from an EMBL/GenBank/DDBJ whole genome shotgun (WGS) entry which is preliminary data.</text>
</comment>
<protein>
    <submittedName>
        <fullName evidence="3">NAD(P)/FAD-dependent oxidoreductase</fullName>
        <ecNumber evidence="3">1.-.-.-</ecNumber>
    </submittedName>
</protein>
<dbReference type="EC" id="1.-.-.-" evidence="3"/>
<organism evidence="3 4">
    <name type="scientific">Pseudohalocynthiibacter aestuariivivens</name>
    <dbReference type="NCBI Taxonomy" id="1591409"/>
    <lineage>
        <taxon>Bacteria</taxon>
        <taxon>Pseudomonadati</taxon>
        <taxon>Pseudomonadota</taxon>
        <taxon>Alphaproteobacteria</taxon>
        <taxon>Rhodobacterales</taxon>
        <taxon>Paracoccaceae</taxon>
        <taxon>Pseudohalocynthiibacter</taxon>
    </lineage>
</organism>
<sequence>MANYLTRPYWWDAAEPHLSVAASSPDNLPKHVETLIVGAGYSGLSAALTLARSGREVLVVDAEMPAYGCSSRNGGLIGPSFHKLGLSGLKSAFGQEKATAILRESMDCLKYLKNFLVEEKIDCGLHLTGRFRGVVKPEGYESVARESEDLASATGMQFEMIPRAAQHAEIGSDHYHGGVVYLDDGHLHPGLYARALVERVLVAGAQIIAPARVTGVTRNGAKLTVRIGETEVTAGQVLVATNGYSGPEMPFFHHRVIPIRSAIIATEQLPAGLMSELSPKNRGFGESSRLVLYYRPSPDGTRMIFGGRAFDLADRPDRYVPDLRRMMHRIFPQLSDTQVTHAWSGTVAYTFDHAPHLGVHDGVHYVMGYCGSGVGRASYFGRKVALQMLGDPEGRTELDDLSFESKPFYNGTPWFLPAFLRWNSMMDRFGL</sequence>
<evidence type="ECO:0000259" key="2">
    <source>
        <dbReference type="Pfam" id="PF01266"/>
    </source>
</evidence>
<keyword evidence="1 3" id="KW-0560">Oxidoreductase</keyword>
<dbReference type="Gene3D" id="3.30.9.10">
    <property type="entry name" value="D-Amino Acid Oxidase, subunit A, domain 2"/>
    <property type="match status" value="1"/>
</dbReference>
<accession>A0ABV5JHJ4</accession>
<proteinExistence type="predicted"/>